<gene>
    <name evidence="1" type="ORF">FRZ06_08245</name>
</gene>
<organism evidence="1 2">
    <name type="scientific">Anoxybacterium hadale</name>
    <dbReference type="NCBI Taxonomy" id="3408580"/>
    <lineage>
        <taxon>Bacteria</taxon>
        <taxon>Bacillati</taxon>
        <taxon>Bacillota</taxon>
        <taxon>Clostridia</taxon>
        <taxon>Peptostreptococcales</taxon>
        <taxon>Anaerovoracaceae</taxon>
        <taxon>Anoxybacterium</taxon>
    </lineage>
</organism>
<dbReference type="EMBL" id="CP042469">
    <property type="protein sequence ID" value="QOX63341.1"/>
    <property type="molecule type" value="Genomic_DNA"/>
</dbReference>
<dbReference type="Proteomes" id="UP000594014">
    <property type="component" value="Chromosome"/>
</dbReference>
<evidence type="ECO:0000313" key="2">
    <source>
        <dbReference type="Proteomes" id="UP000594014"/>
    </source>
</evidence>
<keyword evidence="2" id="KW-1185">Reference proteome</keyword>
<protein>
    <submittedName>
        <fullName evidence="1">Uncharacterized protein</fullName>
    </submittedName>
</protein>
<name>A0ACD1AAC1_9FIRM</name>
<proteinExistence type="predicted"/>
<reference evidence="1" key="1">
    <citation type="submission" date="2019-08" db="EMBL/GenBank/DDBJ databases">
        <title>Genome sequence of Clostridiales bacterium MT110.</title>
        <authorList>
            <person name="Cao J."/>
        </authorList>
    </citation>
    <scope>NUCLEOTIDE SEQUENCE</scope>
    <source>
        <strain evidence="1">MT110</strain>
    </source>
</reference>
<sequence>MNVRKLIISLLLTALTATMISSCGQGGIGDAFGFLEKGRLHLAAKDYPRVDGSTATIPLSEAFAAAVMGVDLEEARQYIEHNKTHEAYVNLIDGKADIIFVTSPSEEELSYAREKNVELDVVPVVSEGFVFLTNSENPVKGLTLQQIKDIYTGRITSWSEVGGGSKEIIAYQRPENSGSQTGMLDLVMDGEKLMSPPMEQVVAEMGMLVDQVAVYNNEEEAIGYSYYYYVTDMWQNKNVKLLEVDGVYPDKTTISDGRYPVRTAYYAVLRADEPKGSNARKLLKWILGEEGQRTAEEAGYVRLGKN</sequence>
<accession>A0ACD1AAC1</accession>
<evidence type="ECO:0000313" key="1">
    <source>
        <dbReference type="EMBL" id="QOX63341.1"/>
    </source>
</evidence>